<keyword evidence="6 8" id="KW-1133">Transmembrane helix</keyword>
<feature type="domain" description="ABC transmembrane type-1" evidence="9">
    <location>
        <begin position="52"/>
        <end position="244"/>
    </location>
</feature>
<keyword evidence="3" id="KW-1003">Cell membrane</keyword>
<keyword evidence="11" id="KW-1185">Reference proteome</keyword>
<gene>
    <name evidence="10" type="ORF">HMPREF9098_1259</name>
</gene>
<dbReference type="HOGENOM" id="CLU_021838_5_2_4"/>
<evidence type="ECO:0000256" key="5">
    <source>
        <dbReference type="ARBA" id="ARBA00022692"/>
    </source>
</evidence>
<evidence type="ECO:0000256" key="6">
    <source>
        <dbReference type="ARBA" id="ARBA00022989"/>
    </source>
</evidence>
<dbReference type="PANTHER" id="PTHR43357">
    <property type="entry name" value="INNER MEMBRANE ABC TRANSPORTER PERMEASE PROTEIN YDCV"/>
    <property type="match status" value="1"/>
</dbReference>
<feature type="transmembrane region" description="Helical" evidence="8">
    <location>
        <begin position="272"/>
        <end position="298"/>
    </location>
</feature>
<feature type="transmembrane region" description="Helical" evidence="8">
    <location>
        <begin position="318"/>
        <end position="340"/>
    </location>
</feature>
<dbReference type="Gene3D" id="1.10.3720.10">
    <property type="entry name" value="MetI-like"/>
    <property type="match status" value="2"/>
</dbReference>
<dbReference type="GO" id="GO:0005886">
    <property type="term" value="C:plasma membrane"/>
    <property type="evidence" value="ECO:0007669"/>
    <property type="project" value="UniProtKB-SubCell"/>
</dbReference>
<keyword evidence="7 8" id="KW-0472">Membrane</keyword>
<evidence type="ECO:0000256" key="2">
    <source>
        <dbReference type="ARBA" id="ARBA00022448"/>
    </source>
</evidence>
<proteinExistence type="inferred from homology"/>
<comment type="caution">
    <text evidence="10">The sequence shown here is derived from an EMBL/GenBank/DDBJ whole genome shotgun (WGS) entry which is preliminary data.</text>
</comment>
<evidence type="ECO:0000313" key="10">
    <source>
        <dbReference type="EMBL" id="EGC17243.1"/>
    </source>
</evidence>
<dbReference type="AlphaFoldDB" id="F0EZS4"/>
<dbReference type="Pfam" id="PF00528">
    <property type="entry name" value="BPD_transp_1"/>
    <property type="match status" value="2"/>
</dbReference>
<feature type="transmembrane region" description="Helical" evidence="8">
    <location>
        <begin position="352"/>
        <end position="370"/>
    </location>
</feature>
<dbReference type="RefSeq" id="WP_003782790.1">
    <property type="nucleotide sequence ID" value="NZ_GL870929.1"/>
</dbReference>
<evidence type="ECO:0000313" key="11">
    <source>
        <dbReference type="Proteomes" id="UP000004088"/>
    </source>
</evidence>
<dbReference type="PANTHER" id="PTHR43357:SF4">
    <property type="entry name" value="INNER MEMBRANE ABC TRANSPORTER PERMEASE PROTEIN YDCV"/>
    <property type="match status" value="1"/>
</dbReference>
<feature type="transmembrane region" description="Helical" evidence="8">
    <location>
        <begin position="376"/>
        <end position="392"/>
    </location>
</feature>
<dbReference type="Proteomes" id="UP000004088">
    <property type="component" value="Unassembled WGS sequence"/>
</dbReference>
<feature type="domain" description="ABC transmembrane type-1" evidence="9">
    <location>
        <begin position="316"/>
        <end position="500"/>
    </location>
</feature>
<comment type="subcellular location">
    <subcellularLocation>
        <location evidence="1">Cell inner membrane</location>
        <topology evidence="1">Multi-pass membrane protein</topology>
    </subcellularLocation>
    <subcellularLocation>
        <location evidence="8">Cell membrane</location>
        <topology evidence="8">Multi-pass membrane protein</topology>
    </subcellularLocation>
</comment>
<dbReference type="EMBL" id="AEWV01000021">
    <property type="protein sequence ID" value="EGC17243.1"/>
    <property type="molecule type" value="Genomic_DNA"/>
</dbReference>
<dbReference type="STRING" id="888741.HMPREF9098_1259"/>
<sequence length="511" mass="56047">MMKRLPTTLALSALPALFLWTLAVVPLWSMLGYGGRTLWREMFTDAYYQHRLLWTVVQAACTVMLTWMLSLPCAWTLARLQFAGKTLILRLLMLPFIMPTLVAGMGVLALFGEHGLLWRGWQDTPALLLYGNLFFNLPVAVRSAYQGFLTVPAHRMAAAQTLGANAWRQFWHVELPVLRPWLAGAGCLIFLYCFSGFGLALLLGGRQYATVEVEIYQLIAYELDMEHAAVLVWLVLTITAGAGILNAWFGRQTKAAEWRPVAPKAPSSLHQYALLALTAALLLCCCALPLAAIAWHAVQAGSAWRILADGDTWTAVGNTLRFSGIALIGAAALGILHAAAARRSALFRSITFLPFMISPVCLTFGALLAYPQHAGSLHLLLALYILMAYPFVSKDVLSAWDALPRHYAAAARTNGANALQTAWHVLRPLLTPALRRGMTFAAATGIGEFAATLFLSRPEWQTLTTLIYEHLGKVGQENYHKAMVLTFVLMALAGTVFLCLDQKSGRDGYGQ</sequence>
<evidence type="ECO:0000256" key="4">
    <source>
        <dbReference type="ARBA" id="ARBA00022519"/>
    </source>
</evidence>
<reference evidence="10 11" key="1">
    <citation type="submission" date="2011-01" db="EMBL/GenBank/DDBJ databases">
        <authorList>
            <person name="Muzny D."/>
            <person name="Qin X."/>
            <person name="Deng J."/>
            <person name="Jiang H."/>
            <person name="Liu Y."/>
            <person name="Qu J."/>
            <person name="Song X.-Z."/>
            <person name="Zhang L."/>
            <person name="Thornton R."/>
            <person name="Coyle M."/>
            <person name="Francisco L."/>
            <person name="Jackson L."/>
            <person name="Javaid M."/>
            <person name="Korchina V."/>
            <person name="Kovar C."/>
            <person name="Mata R."/>
            <person name="Mathew T."/>
            <person name="Ngo R."/>
            <person name="Nguyen L."/>
            <person name="Nguyen N."/>
            <person name="Okwuonu G."/>
            <person name="Ongeri F."/>
            <person name="Pham C."/>
            <person name="Simmons D."/>
            <person name="Wilczek-Boney K."/>
            <person name="Hale W."/>
            <person name="Jakkamsetti A."/>
            <person name="Pham P."/>
            <person name="Ruth R."/>
            <person name="San Lucas F."/>
            <person name="Warren J."/>
            <person name="Zhang J."/>
            <person name="Zhao Z."/>
            <person name="Zhou C."/>
            <person name="Zhu D."/>
            <person name="Lee S."/>
            <person name="Bess C."/>
            <person name="Blankenburg K."/>
            <person name="Forbes L."/>
            <person name="Fu Q."/>
            <person name="Gubbala S."/>
            <person name="Hirani K."/>
            <person name="Jayaseelan J.C."/>
            <person name="Lara F."/>
            <person name="Munidasa M."/>
            <person name="Palculict T."/>
            <person name="Patil S."/>
            <person name="Pu L.-L."/>
            <person name="Saada N."/>
            <person name="Tang L."/>
            <person name="Weissenberger G."/>
            <person name="Zhu Y."/>
            <person name="Hemphill L."/>
            <person name="Shang Y."/>
            <person name="Youmans B."/>
            <person name="Ayvaz T."/>
            <person name="Ross M."/>
            <person name="Santibanez J."/>
            <person name="Aqrawi P."/>
            <person name="Gross S."/>
            <person name="Joshi V."/>
            <person name="Fowler G."/>
            <person name="Nazareth L."/>
            <person name="Reid J."/>
            <person name="Worley K."/>
            <person name="Petrosino J."/>
            <person name="Highlander S."/>
            <person name="Gibbs R."/>
        </authorList>
    </citation>
    <scope>NUCLEOTIDE SEQUENCE [LARGE SCALE GENOMIC DNA]</scope>
    <source>
        <strain evidence="10 11">ATCC 33394</strain>
    </source>
</reference>
<accession>F0EZS4</accession>
<evidence type="ECO:0000256" key="3">
    <source>
        <dbReference type="ARBA" id="ARBA00022475"/>
    </source>
</evidence>
<feature type="transmembrane region" description="Helical" evidence="8">
    <location>
        <begin position="230"/>
        <end position="251"/>
    </location>
</feature>
<evidence type="ECO:0000256" key="8">
    <source>
        <dbReference type="RuleBase" id="RU363032"/>
    </source>
</evidence>
<protein>
    <submittedName>
        <fullName evidence="10">ABC transporter, permease protein</fullName>
    </submittedName>
</protein>
<organism evidence="10 11">
    <name type="scientific">Kingella denitrificans ATCC 33394</name>
    <dbReference type="NCBI Taxonomy" id="888741"/>
    <lineage>
        <taxon>Bacteria</taxon>
        <taxon>Pseudomonadati</taxon>
        <taxon>Pseudomonadota</taxon>
        <taxon>Betaproteobacteria</taxon>
        <taxon>Neisseriales</taxon>
        <taxon>Neisseriaceae</taxon>
        <taxon>Kingella</taxon>
    </lineage>
</organism>
<dbReference type="CDD" id="cd06261">
    <property type="entry name" value="TM_PBP2"/>
    <property type="match status" value="2"/>
</dbReference>
<evidence type="ECO:0000256" key="7">
    <source>
        <dbReference type="ARBA" id="ARBA00023136"/>
    </source>
</evidence>
<feature type="transmembrane region" description="Helical" evidence="8">
    <location>
        <begin position="181"/>
        <end position="203"/>
    </location>
</feature>
<dbReference type="GO" id="GO:0055085">
    <property type="term" value="P:transmembrane transport"/>
    <property type="evidence" value="ECO:0007669"/>
    <property type="project" value="InterPro"/>
</dbReference>
<name>F0EZS4_9NEIS</name>
<evidence type="ECO:0000259" key="9">
    <source>
        <dbReference type="PROSITE" id="PS50928"/>
    </source>
</evidence>
<feature type="transmembrane region" description="Helical" evidence="8">
    <location>
        <begin position="52"/>
        <end position="75"/>
    </location>
</feature>
<comment type="similarity">
    <text evidence="8">Belongs to the binding-protein-dependent transport system permease family.</text>
</comment>
<dbReference type="PROSITE" id="PS50928">
    <property type="entry name" value="ABC_TM1"/>
    <property type="match status" value="2"/>
</dbReference>
<dbReference type="InterPro" id="IPR000515">
    <property type="entry name" value="MetI-like"/>
</dbReference>
<dbReference type="InterPro" id="IPR035906">
    <property type="entry name" value="MetI-like_sf"/>
</dbReference>
<keyword evidence="5 8" id="KW-0812">Transmembrane</keyword>
<evidence type="ECO:0000256" key="1">
    <source>
        <dbReference type="ARBA" id="ARBA00004429"/>
    </source>
</evidence>
<feature type="transmembrane region" description="Helical" evidence="8">
    <location>
        <begin position="482"/>
        <end position="500"/>
    </location>
</feature>
<dbReference type="SUPFAM" id="SSF161098">
    <property type="entry name" value="MetI-like"/>
    <property type="match status" value="2"/>
</dbReference>
<keyword evidence="4" id="KW-0997">Cell inner membrane</keyword>
<keyword evidence="2 8" id="KW-0813">Transport</keyword>
<feature type="transmembrane region" description="Helical" evidence="8">
    <location>
        <begin position="87"/>
        <end position="112"/>
    </location>
</feature>